<organism evidence="1 2">
    <name type="scientific">Populus trichocarpa</name>
    <name type="common">Western balsam poplar</name>
    <name type="synonym">Populus balsamifera subsp. trichocarpa</name>
    <dbReference type="NCBI Taxonomy" id="3694"/>
    <lineage>
        <taxon>Eukaryota</taxon>
        <taxon>Viridiplantae</taxon>
        <taxon>Streptophyta</taxon>
        <taxon>Embryophyta</taxon>
        <taxon>Tracheophyta</taxon>
        <taxon>Spermatophyta</taxon>
        <taxon>Magnoliopsida</taxon>
        <taxon>eudicotyledons</taxon>
        <taxon>Gunneridae</taxon>
        <taxon>Pentapetalae</taxon>
        <taxon>rosids</taxon>
        <taxon>fabids</taxon>
        <taxon>Malpighiales</taxon>
        <taxon>Salicaceae</taxon>
        <taxon>Saliceae</taxon>
        <taxon>Populus</taxon>
    </lineage>
</organism>
<comment type="caution">
    <text evidence="1">The sequence shown here is derived from an EMBL/GenBank/DDBJ whole genome shotgun (WGS) entry which is preliminary data.</text>
</comment>
<evidence type="ECO:0000313" key="2">
    <source>
        <dbReference type="Proteomes" id="UP000006729"/>
    </source>
</evidence>
<evidence type="ECO:0000313" key="1">
    <source>
        <dbReference type="EMBL" id="KAI9390053.1"/>
    </source>
</evidence>
<dbReference type="EMBL" id="CM009297">
    <property type="protein sequence ID" value="KAI9390053.1"/>
    <property type="molecule type" value="Genomic_DNA"/>
</dbReference>
<dbReference type="Proteomes" id="UP000006729">
    <property type="component" value="Chromosome 8"/>
</dbReference>
<gene>
    <name evidence="1" type="ORF">POPTR_008G130550v4</name>
</gene>
<protein>
    <submittedName>
        <fullName evidence="1">Uncharacterized protein</fullName>
    </submittedName>
</protein>
<name>A0ACC0SLG8_POPTR</name>
<reference evidence="1 2" key="1">
    <citation type="journal article" date="2006" name="Science">
        <title>The genome of black cottonwood, Populus trichocarpa (Torr. &amp; Gray).</title>
        <authorList>
            <person name="Tuskan G.A."/>
            <person name="Difazio S."/>
            <person name="Jansson S."/>
            <person name="Bohlmann J."/>
            <person name="Grigoriev I."/>
            <person name="Hellsten U."/>
            <person name="Putnam N."/>
            <person name="Ralph S."/>
            <person name="Rombauts S."/>
            <person name="Salamov A."/>
            <person name="Schein J."/>
            <person name="Sterck L."/>
            <person name="Aerts A."/>
            <person name="Bhalerao R.R."/>
            <person name="Bhalerao R.P."/>
            <person name="Blaudez D."/>
            <person name="Boerjan W."/>
            <person name="Brun A."/>
            <person name="Brunner A."/>
            <person name="Busov V."/>
            <person name="Campbell M."/>
            <person name="Carlson J."/>
            <person name="Chalot M."/>
            <person name="Chapman J."/>
            <person name="Chen G.L."/>
            <person name="Cooper D."/>
            <person name="Coutinho P.M."/>
            <person name="Couturier J."/>
            <person name="Covert S."/>
            <person name="Cronk Q."/>
            <person name="Cunningham R."/>
            <person name="Davis J."/>
            <person name="Degroeve S."/>
            <person name="Dejardin A."/>
            <person name="Depamphilis C."/>
            <person name="Detter J."/>
            <person name="Dirks B."/>
            <person name="Dubchak I."/>
            <person name="Duplessis S."/>
            <person name="Ehlting J."/>
            <person name="Ellis B."/>
            <person name="Gendler K."/>
            <person name="Goodstein D."/>
            <person name="Gribskov M."/>
            <person name="Grimwood J."/>
            <person name="Groover A."/>
            <person name="Gunter L."/>
            <person name="Hamberger B."/>
            <person name="Heinze B."/>
            <person name="Helariutta Y."/>
            <person name="Henrissat B."/>
            <person name="Holligan D."/>
            <person name="Holt R."/>
            <person name="Huang W."/>
            <person name="Islam-Faridi N."/>
            <person name="Jones S."/>
            <person name="Jones-Rhoades M."/>
            <person name="Jorgensen R."/>
            <person name="Joshi C."/>
            <person name="Kangasjarvi J."/>
            <person name="Karlsson J."/>
            <person name="Kelleher C."/>
            <person name="Kirkpatrick R."/>
            <person name="Kirst M."/>
            <person name="Kohler A."/>
            <person name="Kalluri U."/>
            <person name="Larimer F."/>
            <person name="Leebens-Mack J."/>
            <person name="Leple J.C."/>
            <person name="Locascio P."/>
            <person name="Lou Y."/>
            <person name="Lucas S."/>
            <person name="Martin F."/>
            <person name="Montanini B."/>
            <person name="Napoli C."/>
            <person name="Nelson D.R."/>
            <person name="Nelson C."/>
            <person name="Nieminen K."/>
            <person name="Nilsson O."/>
            <person name="Pereda V."/>
            <person name="Peter G."/>
            <person name="Philippe R."/>
            <person name="Pilate G."/>
            <person name="Poliakov A."/>
            <person name="Razumovskaya J."/>
            <person name="Richardson P."/>
            <person name="Rinaldi C."/>
            <person name="Ritland K."/>
            <person name="Rouze P."/>
            <person name="Ryaboy D."/>
            <person name="Schmutz J."/>
            <person name="Schrader J."/>
            <person name="Segerman B."/>
            <person name="Shin H."/>
            <person name="Siddiqui A."/>
            <person name="Sterky F."/>
            <person name="Terry A."/>
            <person name="Tsai C.J."/>
            <person name="Uberbacher E."/>
            <person name="Unneberg P."/>
            <person name="Vahala J."/>
            <person name="Wall K."/>
            <person name="Wessler S."/>
            <person name="Yang G."/>
            <person name="Yin T."/>
            <person name="Douglas C."/>
            <person name="Marra M."/>
            <person name="Sandberg G."/>
            <person name="Van de Peer Y."/>
            <person name="Rokhsar D."/>
        </authorList>
    </citation>
    <scope>NUCLEOTIDE SEQUENCE [LARGE SCALE GENOMIC DNA]</scope>
    <source>
        <strain evidence="2">cv. Nisqually</strain>
    </source>
</reference>
<keyword evidence="2" id="KW-1185">Reference proteome</keyword>
<accession>A0ACC0SLG8</accession>
<sequence>MFESTSISVTPGKLKKKCTSRKRWLKICPRMRRVYHRGAKGLSRDTFLGVSYRSEDST</sequence>
<proteinExistence type="predicted"/>